<dbReference type="RefSeq" id="WP_044213962.1">
    <property type="nucleotide sequence ID" value="NZ_BAMD01000057.1"/>
</dbReference>
<name>W7Y1S7_9BACT</name>
<accession>W7Y1S7</accession>
<dbReference type="OrthoDB" id="195541at2"/>
<protein>
    <recommendedName>
        <fullName evidence="3">Permuted papain-like amidase YaeF/Yiix C92 family enzyme</fullName>
    </recommendedName>
</protein>
<organism evidence="1 2">
    <name type="scientific">Saccharicrinis fermentans DSM 9555 = JCM 21142</name>
    <dbReference type="NCBI Taxonomy" id="869213"/>
    <lineage>
        <taxon>Bacteria</taxon>
        <taxon>Pseudomonadati</taxon>
        <taxon>Bacteroidota</taxon>
        <taxon>Bacteroidia</taxon>
        <taxon>Marinilabiliales</taxon>
        <taxon>Marinilabiliaceae</taxon>
        <taxon>Saccharicrinis</taxon>
    </lineage>
</organism>
<dbReference type="PROSITE" id="PS51257">
    <property type="entry name" value="PROKAR_LIPOPROTEIN"/>
    <property type="match status" value="1"/>
</dbReference>
<proteinExistence type="predicted"/>
<gene>
    <name evidence="1" type="ORF">JCM21142_93555</name>
</gene>
<evidence type="ECO:0008006" key="3">
    <source>
        <dbReference type="Google" id="ProtNLM"/>
    </source>
</evidence>
<dbReference type="STRING" id="869213.GCA_000517085_04118"/>
<dbReference type="SUPFAM" id="SSF54001">
    <property type="entry name" value="Cysteine proteinases"/>
    <property type="match status" value="1"/>
</dbReference>
<dbReference type="InterPro" id="IPR038765">
    <property type="entry name" value="Papain-like_cys_pep_sf"/>
</dbReference>
<evidence type="ECO:0000313" key="1">
    <source>
        <dbReference type="EMBL" id="GAF04835.1"/>
    </source>
</evidence>
<dbReference type="EMBL" id="BAMD01000057">
    <property type="protein sequence ID" value="GAF04835.1"/>
    <property type="molecule type" value="Genomic_DNA"/>
</dbReference>
<dbReference type="eggNOG" id="COG3863">
    <property type="taxonomic scope" value="Bacteria"/>
</dbReference>
<dbReference type="Gene3D" id="3.90.1720.10">
    <property type="entry name" value="endopeptidase domain like (from Nostoc punctiforme)"/>
    <property type="match status" value="1"/>
</dbReference>
<keyword evidence="2" id="KW-1185">Reference proteome</keyword>
<dbReference type="Proteomes" id="UP000019402">
    <property type="component" value="Unassembled WGS sequence"/>
</dbReference>
<dbReference type="Pfam" id="PF05708">
    <property type="entry name" value="Peptidase_C92"/>
    <property type="match status" value="1"/>
</dbReference>
<reference evidence="1 2" key="1">
    <citation type="journal article" date="2014" name="Genome Announc.">
        <title>Draft Genome Sequence of Cytophaga fermentans JCM 21142T, a Facultative Anaerobe Isolated from Marine Mud.</title>
        <authorList>
            <person name="Starns D."/>
            <person name="Oshima K."/>
            <person name="Suda W."/>
            <person name="Iino T."/>
            <person name="Yuki M."/>
            <person name="Inoue J."/>
            <person name="Kitamura K."/>
            <person name="Iida T."/>
            <person name="Darby A."/>
            <person name="Hattori M."/>
            <person name="Ohkuma M."/>
        </authorList>
    </citation>
    <scope>NUCLEOTIDE SEQUENCE [LARGE SCALE GENOMIC DNA]</scope>
    <source>
        <strain evidence="1 2">JCM 21142</strain>
    </source>
</reference>
<dbReference type="AlphaFoldDB" id="W7Y1S7"/>
<comment type="caution">
    <text evidence="1">The sequence shown here is derived from an EMBL/GenBank/DDBJ whole genome shotgun (WGS) entry which is preliminary data.</text>
</comment>
<evidence type="ECO:0000313" key="2">
    <source>
        <dbReference type="Proteomes" id="UP000019402"/>
    </source>
</evidence>
<sequence length="212" mass="23902">MQKITINIIIILLLTVACSHQNKNKLIKTGDILFRANHKNGLSKAINEVTQTQSKTNYTHMGICKVLDDSVFVIHAHPSIGVCKEPLTNFCHPNGDSSYITDLYRIKAELKPNIKQALIQAEDLIGEPYDHTYILSEPGYYCSEFIYEIFKSDTLFSLNPMTFKDPASGKFHSGWLEHYQKLGLTIPEGLPGCNPNEMAAEGKLDFILRLEK</sequence>
<dbReference type="InterPro" id="IPR024453">
    <property type="entry name" value="Peptidase_C92"/>
</dbReference>